<evidence type="ECO:0000256" key="1">
    <source>
        <dbReference type="SAM" id="SignalP"/>
    </source>
</evidence>
<protein>
    <submittedName>
        <fullName evidence="2">Uncharacterized protein</fullName>
    </submittedName>
</protein>
<dbReference type="STRING" id="1499966.U14_05828"/>
<keyword evidence="1" id="KW-0732">Signal</keyword>
<accession>A0A081BT10</accession>
<reference evidence="2" key="1">
    <citation type="journal article" date="2015" name="PeerJ">
        <title>First genomic representation of candidate bacterial phylum KSB3 points to enhanced environmental sensing as a trigger of wastewater bulking.</title>
        <authorList>
            <person name="Sekiguchi Y."/>
            <person name="Ohashi A."/>
            <person name="Parks D.H."/>
            <person name="Yamauchi T."/>
            <person name="Tyson G.W."/>
            <person name="Hugenholtz P."/>
        </authorList>
    </citation>
    <scope>NUCLEOTIDE SEQUENCE [LARGE SCALE GENOMIC DNA]</scope>
</reference>
<dbReference type="AlphaFoldDB" id="A0A081BT10"/>
<proteinExistence type="predicted"/>
<feature type="chain" id="PRO_5001755287" evidence="1">
    <location>
        <begin position="22"/>
        <end position="161"/>
    </location>
</feature>
<keyword evidence="3" id="KW-1185">Reference proteome</keyword>
<evidence type="ECO:0000313" key="3">
    <source>
        <dbReference type="Proteomes" id="UP000030700"/>
    </source>
</evidence>
<feature type="signal peptide" evidence="1">
    <location>
        <begin position="1"/>
        <end position="21"/>
    </location>
</feature>
<dbReference type="EMBL" id="DF820461">
    <property type="protein sequence ID" value="GAK54541.1"/>
    <property type="molecule type" value="Genomic_DNA"/>
</dbReference>
<evidence type="ECO:0000313" key="2">
    <source>
        <dbReference type="EMBL" id="GAK54541.1"/>
    </source>
</evidence>
<sequence>MKRIRWVCVCGCLLLSLSACSKKQEVPKEVKACDVIPQPDVQAVFGGAAKVDTTGGTANKCCADVPGMKLCATIARGIAGLSARDKYNVYVAELTGKYPGQQILPEGVADLGDTSGWLANVGELFVFKGNVLLSLTANPPEKATLAQMKALAEKAVPRLPQ</sequence>
<name>A0A081BT10_9BACT</name>
<dbReference type="HOGENOM" id="CLU_1640462_0_0_0"/>
<gene>
    <name evidence="2" type="ORF">U14_05828</name>
</gene>
<organism evidence="2">
    <name type="scientific">Candidatus Moduliflexus flocculans</name>
    <dbReference type="NCBI Taxonomy" id="1499966"/>
    <lineage>
        <taxon>Bacteria</taxon>
        <taxon>Candidatus Moduliflexota</taxon>
        <taxon>Candidatus Moduliflexia</taxon>
        <taxon>Candidatus Moduliflexales</taxon>
        <taxon>Candidatus Moduliflexaceae</taxon>
    </lineage>
</organism>
<dbReference type="Proteomes" id="UP000030700">
    <property type="component" value="Unassembled WGS sequence"/>
</dbReference>
<dbReference type="PROSITE" id="PS51257">
    <property type="entry name" value="PROKAR_LIPOPROTEIN"/>
    <property type="match status" value="1"/>
</dbReference>